<accession>A0A7S7RUQ8</accession>
<reference evidence="5 6" key="1">
    <citation type="submission" date="2020-10" db="EMBL/GenBank/DDBJ databases">
        <title>Olsenella immobilis sp.nov., isolated from the mud in a fermentation cellar used for the production of Chinese strong-flavoured liquor.</title>
        <authorList>
            <person name="Lu L."/>
        </authorList>
    </citation>
    <scope>NUCLEOTIDE SEQUENCE [LARGE SCALE GENOMIC DNA]</scope>
    <source>
        <strain evidence="5 6">LZLJ-2</strain>
    </source>
</reference>
<organism evidence="5 6">
    <name type="scientific">Thermophilibacter immobilis</name>
    <dbReference type="NCBI Taxonomy" id="2779519"/>
    <lineage>
        <taxon>Bacteria</taxon>
        <taxon>Bacillati</taxon>
        <taxon>Actinomycetota</taxon>
        <taxon>Coriobacteriia</taxon>
        <taxon>Coriobacteriales</taxon>
        <taxon>Atopobiaceae</taxon>
        <taxon>Thermophilibacter</taxon>
    </lineage>
</organism>
<keyword evidence="2" id="KW-0238">DNA-binding</keyword>
<protein>
    <submittedName>
        <fullName evidence="5">MarR family transcriptional regulator</fullName>
    </submittedName>
</protein>
<evidence type="ECO:0000313" key="6">
    <source>
        <dbReference type="Proteomes" id="UP000593735"/>
    </source>
</evidence>
<evidence type="ECO:0000256" key="3">
    <source>
        <dbReference type="ARBA" id="ARBA00023163"/>
    </source>
</evidence>
<dbReference type="Gene3D" id="1.10.10.10">
    <property type="entry name" value="Winged helix-like DNA-binding domain superfamily/Winged helix DNA-binding domain"/>
    <property type="match status" value="1"/>
</dbReference>
<proteinExistence type="predicted"/>
<dbReference type="KEGG" id="tio:INP52_01225"/>
<dbReference type="PANTHER" id="PTHR35790">
    <property type="entry name" value="HTH-TYPE TRANSCRIPTIONAL REGULATOR PCHR"/>
    <property type="match status" value="1"/>
</dbReference>
<dbReference type="SUPFAM" id="SSF46785">
    <property type="entry name" value="Winged helix' DNA-binding domain"/>
    <property type="match status" value="1"/>
</dbReference>
<dbReference type="InterPro" id="IPR052067">
    <property type="entry name" value="Metal_resp_HTH_trans_reg"/>
</dbReference>
<evidence type="ECO:0000256" key="2">
    <source>
        <dbReference type="ARBA" id="ARBA00023125"/>
    </source>
</evidence>
<gene>
    <name evidence="5" type="ORF">INP52_01225</name>
</gene>
<dbReference type="PROSITE" id="PS50995">
    <property type="entry name" value="HTH_MARR_2"/>
    <property type="match status" value="1"/>
</dbReference>
<dbReference type="SMART" id="SM00347">
    <property type="entry name" value="HTH_MARR"/>
    <property type="match status" value="1"/>
</dbReference>
<name>A0A7S7RUQ8_9ACTN</name>
<dbReference type="Proteomes" id="UP000593735">
    <property type="component" value="Chromosome"/>
</dbReference>
<dbReference type="Pfam" id="PF01047">
    <property type="entry name" value="MarR"/>
    <property type="match status" value="1"/>
</dbReference>
<dbReference type="EMBL" id="CP063767">
    <property type="protein sequence ID" value="QOY60870.1"/>
    <property type="molecule type" value="Genomic_DNA"/>
</dbReference>
<dbReference type="InterPro" id="IPR036388">
    <property type="entry name" value="WH-like_DNA-bd_sf"/>
</dbReference>
<dbReference type="InterPro" id="IPR000835">
    <property type="entry name" value="HTH_MarR-typ"/>
</dbReference>
<dbReference type="GO" id="GO:0003677">
    <property type="term" value="F:DNA binding"/>
    <property type="evidence" value="ECO:0007669"/>
    <property type="project" value="UniProtKB-KW"/>
</dbReference>
<feature type="domain" description="HTH marR-type" evidence="4">
    <location>
        <begin position="12"/>
        <end position="153"/>
    </location>
</feature>
<evidence type="ECO:0000259" key="4">
    <source>
        <dbReference type="PROSITE" id="PS50995"/>
    </source>
</evidence>
<keyword evidence="1" id="KW-0805">Transcription regulation</keyword>
<keyword evidence="3" id="KW-0804">Transcription</keyword>
<evidence type="ECO:0000313" key="5">
    <source>
        <dbReference type="EMBL" id="QOY60870.1"/>
    </source>
</evidence>
<dbReference type="RefSeq" id="WP_194371689.1">
    <property type="nucleotide sequence ID" value="NZ_CP063767.1"/>
</dbReference>
<dbReference type="AlphaFoldDB" id="A0A7S7RUQ8"/>
<dbReference type="PANTHER" id="PTHR35790:SF4">
    <property type="entry name" value="HTH-TYPE TRANSCRIPTIONAL REGULATOR PCHR"/>
    <property type="match status" value="1"/>
</dbReference>
<keyword evidence="6" id="KW-1185">Reference proteome</keyword>
<dbReference type="GO" id="GO:0003700">
    <property type="term" value="F:DNA-binding transcription factor activity"/>
    <property type="evidence" value="ECO:0007669"/>
    <property type="project" value="InterPro"/>
</dbReference>
<evidence type="ECO:0000256" key="1">
    <source>
        <dbReference type="ARBA" id="ARBA00023015"/>
    </source>
</evidence>
<dbReference type="InterPro" id="IPR036390">
    <property type="entry name" value="WH_DNA-bd_sf"/>
</dbReference>
<sequence>MTNVPFIKGIGDVEAVDILHQVSAFYMSTRVPQDYGTGELYTSTEVHLLKYIAEHDNVTVTSLSYTYGRTKGAISQLLSKLTGKGLIERLPSSSAPGNGNSQPLQITDKGMRLNEAHKAYDAVHFAESMSRVREAFSQEDIDTTFAVLTYWLSVRRDVQRQRVARRSSSSSSS</sequence>